<dbReference type="Gene3D" id="1.10.3730.20">
    <property type="match status" value="2"/>
</dbReference>
<dbReference type="RefSeq" id="WP_157021918.1">
    <property type="nucleotide sequence ID" value="NZ_WQLV01000003.1"/>
</dbReference>
<keyword evidence="14" id="KW-1185">Reference proteome</keyword>
<comment type="subcellular location">
    <subcellularLocation>
        <location evidence="1">Cell membrane</location>
        <topology evidence="1">Multi-pass membrane protein</topology>
    </subcellularLocation>
</comment>
<evidence type="ECO:0000259" key="12">
    <source>
        <dbReference type="Pfam" id="PF00892"/>
    </source>
</evidence>
<evidence type="ECO:0000256" key="1">
    <source>
        <dbReference type="ARBA" id="ARBA00004651"/>
    </source>
</evidence>
<feature type="transmembrane region" description="Helical" evidence="11">
    <location>
        <begin position="88"/>
        <end position="108"/>
    </location>
</feature>
<keyword evidence="5" id="KW-0441">Lipid A biosynthesis</keyword>
<feature type="transmembrane region" description="Helical" evidence="11">
    <location>
        <begin position="138"/>
        <end position="159"/>
    </location>
</feature>
<feature type="domain" description="EamA" evidence="12">
    <location>
        <begin position="143"/>
        <end position="275"/>
    </location>
</feature>
<evidence type="ECO:0000256" key="2">
    <source>
        <dbReference type="ARBA" id="ARBA00022475"/>
    </source>
</evidence>
<accession>A0A6L6WHW0</accession>
<evidence type="ECO:0000256" key="7">
    <source>
        <dbReference type="ARBA" id="ARBA00022985"/>
    </source>
</evidence>
<keyword evidence="4" id="KW-0997">Cell inner membrane</keyword>
<evidence type="ECO:0000256" key="11">
    <source>
        <dbReference type="SAM" id="Phobius"/>
    </source>
</evidence>
<reference evidence="13 14" key="1">
    <citation type="submission" date="2019-12" db="EMBL/GenBank/DDBJ databases">
        <authorList>
            <person name="Zhang Y.-J."/>
        </authorList>
    </citation>
    <scope>NUCLEOTIDE SEQUENCE [LARGE SCALE GENOMIC DNA]</scope>
    <source>
        <strain evidence="13 14">CY05</strain>
    </source>
</reference>
<dbReference type="PANTHER" id="PTHR30561">
    <property type="entry name" value="SMR FAMILY PROTON-DEPENDENT DRUG EFFLUX TRANSPORTER SUGE"/>
    <property type="match status" value="1"/>
</dbReference>
<feature type="transmembrane region" description="Helical" evidence="11">
    <location>
        <begin position="30"/>
        <end position="52"/>
    </location>
</feature>
<dbReference type="Proteomes" id="UP000478892">
    <property type="component" value="Unassembled WGS sequence"/>
</dbReference>
<dbReference type="PANTHER" id="PTHR30561:SF9">
    <property type="entry name" value="4-AMINO-4-DEOXY-L-ARABINOSE-PHOSPHOUNDECAPRENOL FLIPPASE SUBUNIT ARNF-RELATED"/>
    <property type="match status" value="1"/>
</dbReference>
<dbReference type="AlphaFoldDB" id="A0A6L6WHW0"/>
<keyword evidence="3" id="KW-0444">Lipid biosynthesis</keyword>
<organism evidence="13 14">
    <name type="scientific">Parasedimentitalea huanghaiensis</name>
    <dbReference type="NCBI Taxonomy" id="2682100"/>
    <lineage>
        <taxon>Bacteria</taxon>
        <taxon>Pseudomonadati</taxon>
        <taxon>Pseudomonadota</taxon>
        <taxon>Alphaproteobacteria</taxon>
        <taxon>Rhodobacterales</taxon>
        <taxon>Paracoccaceae</taxon>
        <taxon>Parasedimentitalea</taxon>
    </lineage>
</organism>
<dbReference type="GO" id="GO:0009103">
    <property type="term" value="P:lipopolysaccharide biosynthetic process"/>
    <property type="evidence" value="ECO:0007669"/>
    <property type="project" value="UniProtKB-KW"/>
</dbReference>
<keyword evidence="6 11" id="KW-0812">Transmembrane</keyword>
<feature type="transmembrane region" description="Helical" evidence="11">
    <location>
        <begin position="261"/>
        <end position="278"/>
    </location>
</feature>
<dbReference type="Pfam" id="PF00892">
    <property type="entry name" value="EamA"/>
    <property type="match status" value="1"/>
</dbReference>
<keyword evidence="2" id="KW-1003">Cell membrane</keyword>
<evidence type="ECO:0000256" key="5">
    <source>
        <dbReference type="ARBA" id="ARBA00022556"/>
    </source>
</evidence>
<feature type="transmembrane region" description="Helical" evidence="11">
    <location>
        <begin position="204"/>
        <end position="225"/>
    </location>
</feature>
<evidence type="ECO:0000256" key="6">
    <source>
        <dbReference type="ARBA" id="ARBA00022692"/>
    </source>
</evidence>
<protein>
    <submittedName>
        <fullName evidence="13">EamA family transporter</fullName>
    </submittedName>
</protein>
<dbReference type="GO" id="GO:0022857">
    <property type="term" value="F:transmembrane transporter activity"/>
    <property type="evidence" value="ECO:0007669"/>
    <property type="project" value="InterPro"/>
</dbReference>
<dbReference type="EMBL" id="WQLV01000003">
    <property type="protein sequence ID" value="MVO15627.1"/>
    <property type="molecule type" value="Genomic_DNA"/>
</dbReference>
<feature type="transmembrane region" description="Helical" evidence="11">
    <location>
        <begin position="114"/>
        <end position="131"/>
    </location>
</feature>
<keyword evidence="7" id="KW-0448">Lipopolysaccharide biosynthesis</keyword>
<dbReference type="GO" id="GO:0005886">
    <property type="term" value="C:plasma membrane"/>
    <property type="evidence" value="ECO:0007669"/>
    <property type="project" value="UniProtKB-SubCell"/>
</dbReference>
<comment type="caution">
    <text evidence="13">The sequence shown here is derived from an EMBL/GenBank/DDBJ whole genome shotgun (WGS) entry which is preliminary data.</text>
</comment>
<feature type="transmembrane region" description="Helical" evidence="11">
    <location>
        <begin position="58"/>
        <end position="76"/>
    </location>
</feature>
<dbReference type="InterPro" id="IPR000390">
    <property type="entry name" value="Small_drug/metabolite_transptr"/>
</dbReference>
<sequence length="279" mass="29537">MSSTTFLIVLGAAFLHAFWNAVVKGAGDKTIMLGMIALGHVVPGVILVMMYPSPGWGAVPYVIASTVIHWGYYFLLNVAYRLGDLSMIYPITRGLSPVLIALGAQFWVGETLPWLAWIGVFTISGGVLILTKGIVRGGIPLGGVLAAVGAAVIVASYSLVDGVGVRQADNAMGYIGWLYVSELAVAVFVFGTRWRRLRQTKAKTLVLGYLGGVLSGTAYGLVLYANTMAPLGVVSAVRETSVIFAAMIGVMWFGEGPKRRRLLAGVIVSLGIICIGLTK</sequence>
<keyword evidence="9" id="KW-0443">Lipid metabolism</keyword>
<evidence type="ECO:0000256" key="3">
    <source>
        <dbReference type="ARBA" id="ARBA00022516"/>
    </source>
</evidence>
<evidence type="ECO:0000256" key="9">
    <source>
        <dbReference type="ARBA" id="ARBA00023098"/>
    </source>
</evidence>
<name>A0A6L6WHW0_9RHOB</name>
<evidence type="ECO:0000256" key="4">
    <source>
        <dbReference type="ARBA" id="ARBA00022519"/>
    </source>
</evidence>
<keyword evidence="8 11" id="KW-1133">Transmembrane helix</keyword>
<feature type="transmembrane region" description="Helical" evidence="11">
    <location>
        <begin position="6"/>
        <end position="23"/>
    </location>
</feature>
<feature type="transmembrane region" description="Helical" evidence="11">
    <location>
        <begin position="171"/>
        <end position="192"/>
    </location>
</feature>
<dbReference type="InterPro" id="IPR037185">
    <property type="entry name" value="EmrE-like"/>
</dbReference>
<evidence type="ECO:0000256" key="8">
    <source>
        <dbReference type="ARBA" id="ARBA00022989"/>
    </source>
</evidence>
<gene>
    <name evidence="13" type="ORF">GO984_07350</name>
</gene>
<proteinExistence type="predicted"/>
<evidence type="ECO:0000313" key="14">
    <source>
        <dbReference type="Proteomes" id="UP000478892"/>
    </source>
</evidence>
<dbReference type="GO" id="GO:0009245">
    <property type="term" value="P:lipid A biosynthetic process"/>
    <property type="evidence" value="ECO:0007669"/>
    <property type="project" value="UniProtKB-KW"/>
</dbReference>
<dbReference type="InterPro" id="IPR000620">
    <property type="entry name" value="EamA_dom"/>
</dbReference>
<evidence type="ECO:0000313" key="13">
    <source>
        <dbReference type="EMBL" id="MVO15627.1"/>
    </source>
</evidence>
<dbReference type="SUPFAM" id="SSF103481">
    <property type="entry name" value="Multidrug resistance efflux transporter EmrE"/>
    <property type="match status" value="2"/>
</dbReference>
<feature type="transmembrane region" description="Helical" evidence="11">
    <location>
        <begin position="231"/>
        <end position="254"/>
    </location>
</feature>
<evidence type="ECO:0000256" key="10">
    <source>
        <dbReference type="ARBA" id="ARBA00023136"/>
    </source>
</evidence>
<keyword evidence="10 11" id="KW-0472">Membrane</keyword>